<feature type="compositionally biased region" description="Polar residues" evidence="6">
    <location>
        <begin position="245"/>
        <end position="257"/>
    </location>
</feature>
<dbReference type="EMBL" id="JAKMXF010000011">
    <property type="protein sequence ID" value="KAI6661604.1"/>
    <property type="molecule type" value="Genomic_DNA"/>
</dbReference>
<name>A0AAV7KK53_9METZ</name>
<feature type="compositionally biased region" description="Low complexity" evidence="6">
    <location>
        <begin position="228"/>
        <end position="244"/>
    </location>
</feature>
<feature type="compositionally biased region" description="Polar residues" evidence="6">
    <location>
        <begin position="300"/>
        <end position="314"/>
    </location>
</feature>
<reference evidence="8 9" key="1">
    <citation type="journal article" date="2023" name="BMC Biol.">
        <title>The compact genome of the sponge Oopsacas minuta (Hexactinellida) is lacking key metazoan core genes.</title>
        <authorList>
            <person name="Santini S."/>
            <person name="Schenkelaars Q."/>
            <person name="Jourda C."/>
            <person name="Duchesne M."/>
            <person name="Belahbib H."/>
            <person name="Rocher C."/>
            <person name="Selva M."/>
            <person name="Riesgo A."/>
            <person name="Vervoort M."/>
            <person name="Leys S.P."/>
            <person name="Kodjabachian L."/>
            <person name="Le Bivic A."/>
            <person name="Borchiellini C."/>
            <person name="Claverie J.M."/>
            <person name="Renard E."/>
        </authorList>
    </citation>
    <scope>NUCLEOTIDE SEQUENCE [LARGE SCALE GENOMIC DNA]</scope>
    <source>
        <strain evidence="8">SPO-2</strain>
    </source>
</reference>
<dbReference type="SUPFAM" id="SSF56784">
    <property type="entry name" value="HAD-like"/>
    <property type="match status" value="1"/>
</dbReference>
<dbReference type="GO" id="GO:0003713">
    <property type="term" value="F:transcription coactivator activity"/>
    <property type="evidence" value="ECO:0007669"/>
    <property type="project" value="TreeGrafter"/>
</dbReference>
<dbReference type="Pfam" id="PF04571">
    <property type="entry name" value="Lipin_N"/>
    <property type="match status" value="1"/>
</dbReference>
<feature type="domain" description="LNS2/PITP" evidence="7">
    <location>
        <begin position="520"/>
        <end position="676"/>
    </location>
</feature>
<dbReference type="SMART" id="SM00775">
    <property type="entry name" value="LNS2"/>
    <property type="match status" value="1"/>
</dbReference>
<dbReference type="GO" id="GO:0019432">
    <property type="term" value="P:triglyceride biosynthetic process"/>
    <property type="evidence" value="ECO:0007669"/>
    <property type="project" value="TreeGrafter"/>
</dbReference>
<dbReference type="GO" id="GO:0045944">
    <property type="term" value="P:positive regulation of transcription by RNA polymerase II"/>
    <property type="evidence" value="ECO:0007669"/>
    <property type="project" value="TreeGrafter"/>
</dbReference>
<dbReference type="InterPro" id="IPR036412">
    <property type="entry name" value="HAD-like_sf"/>
</dbReference>
<protein>
    <recommendedName>
        <fullName evidence="4">phosphatidate phosphatase</fullName>
        <ecNumber evidence="4">3.1.3.4</ecNumber>
    </recommendedName>
</protein>
<dbReference type="InterPro" id="IPR013209">
    <property type="entry name" value="LNS2"/>
</dbReference>
<dbReference type="Pfam" id="PF16876">
    <property type="entry name" value="Lipin_mid"/>
    <property type="match status" value="1"/>
</dbReference>
<dbReference type="InterPro" id="IPR031315">
    <property type="entry name" value="LNS2/PITP"/>
</dbReference>
<dbReference type="Pfam" id="PF08235">
    <property type="entry name" value="LNS2"/>
    <property type="match status" value="1"/>
</dbReference>
<sequence>MTRYLIKAGKAVRDFYNDMNGANLTGAIDIIVVRQKDGSLVSSPIHAHFGKLGVLRSREKEVELCVNGEVMDHLNIRLNEWGTAMIVNSIEDRASTCNSPNDEFEYQSIKNFDEVDNIFVIESDTGEELFQFDDIYPEDTQIECRNLRTPSLRSFQSTVSSIGRTRSISEGAPIYESNDEHLLSENIWLWKHNSADHLEFTDCGNNLSAVDESTDPPNDGIIGKMKKLLSGSTSPTPIPLSSSPEQHNIPISLNNITAIAPNTPKSSHTPELPRTPDLTQTPELPNHIPPQSKPVDISSDLGSSPENSQTVSPNSSPPLRNPFGLFSNCESPVAMSLCGGLNLDKTIEPELFDKYLVSFEKFSSSTDILSDPNLVVRINGKYYNWRVAAPILMSRICFNEPLSTENIVKLNLEQKQSRIRSWFNWSKKSDQISIGSEPKTPKFIEDSSMLTNSIDETIPIDSQTEFLLPSKITNVLTSEQLACLPLKEGANEVSLSVITRYQGTCRVVCTLYLWNYYDKIVISDIDGTITKSDALGQILPILGKDWSQKGVTDLFSKIEANGYKFIYLSARAIGQSNPTRALLQKIKQRNISLPDGPLLLAPLSLFGAFHQEVIAKKPDVFKIRCLEEVKSIFPPGSNPFFAGYGNRQTDVTSYEAIGIPKSLIFIINSRGQLRHQQALSFQSSYTNLTEYVDYVYPYLKGPDVIDNTFSDYQYWKPKSEYGTEWCLEFLKGLTDS</sequence>
<evidence type="ECO:0000256" key="2">
    <source>
        <dbReference type="ARBA" id="ARBA00001946"/>
    </source>
</evidence>
<dbReference type="GO" id="GO:0032869">
    <property type="term" value="P:cellular response to insulin stimulus"/>
    <property type="evidence" value="ECO:0007669"/>
    <property type="project" value="TreeGrafter"/>
</dbReference>
<dbReference type="InterPro" id="IPR031703">
    <property type="entry name" value="Lipin_mid"/>
</dbReference>
<evidence type="ECO:0000256" key="4">
    <source>
        <dbReference type="ARBA" id="ARBA00012638"/>
    </source>
</evidence>
<evidence type="ECO:0000313" key="8">
    <source>
        <dbReference type="EMBL" id="KAI6661604.1"/>
    </source>
</evidence>
<gene>
    <name evidence="8" type="ORF">LOD99_13477</name>
</gene>
<comment type="catalytic activity">
    <reaction evidence="1">
        <text>a 1,2-diacyl-sn-glycero-3-phosphate + H2O = a 1,2-diacyl-sn-glycerol + phosphate</text>
        <dbReference type="Rhea" id="RHEA:27429"/>
        <dbReference type="ChEBI" id="CHEBI:15377"/>
        <dbReference type="ChEBI" id="CHEBI:17815"/>
        <dbReference type="ChEBI" id="CHEBI:43474"/>
        <dbReference type="ChEBI" id="CHEBI:58608"/>
        <dbReference type="EC" id="3.1.3.4"/>
    </reaction>
    <physiologicalReaction direction="left-to-right" evidence="1">
        <dbReference type="Rhea" id="RHEA:27430"/>
    </physiologicalReaction>
</comment>
<comment type="cofactor">
    <cofactor evidence="2">
        <name>Mg(2+)</name>
        <dbReference type="ChEBI" id="CHEBI:18420"/>
    </cofactor>
</comment>
<dbReference type="InterPro" id="IPR026058">
    <property type="entry name" value="LIPIN"/>
</dbReference>
<dbReference type="GO" id="GO:0009062">
    <property type="term" value="P:fatty acid catabolic process"/>
    <property type="evidence" value="ECO:0007669"/>
    <property type="project" value="TreeGrafter"/>
</dbReference>
<comment type="similarity">
    <text evidence="3">Belongs to the lipin family.</text>
</comment>
<dbReference type="PANTHER" id="PTHR12181:SF12">
    <property type="entry name" value="PHOSPHATIDATE PHOSPHATASE"/>
    <property type="match status" value="1"/>
</dbReference>
<accession>A0AAV7KK53</accession>
<dbReference type="AlphaFoldDB" id="A0AAV7KK53"/>
<evidence type="ECO:0000256" key="6">
    <source>
        <dbReference type="SAM" id="MobiDB-lite"/>
    </source>
</evidence>
<dbReference type="GO" id="GO:0008195">
    <property type="term" value="F:phosphatidate phosphatase activity"/>
    <property type="evidence" value="ECO:0007669"/>
    <property type="project" value="UniProtKB-EC"/>
</dbReference>
<evidence type="ECO:0000256" key="5">
    <source>
        <dbReference type="ARBA" id="ARBA00022801"/>
    </source>
</evidence>
<keyword evidence="9" id="KW-1185">Reference proteome</keyword>
<dbReference type="EC" id="3.1.3.4" evidence="4"/>
<evidence type="ECO:0000256" key="3">
    <source>
        <dbReference type="ARBA" id="ARBA00005476"/>
    </source>
</evidence>
<dbReference type="InterPro" id="IPR007651">
    <property type="entry name" value="Lipin_N"/>
</dbReference>
<evidence type="ECO:0000313" key="9">
    <source>
        <dbReference type="Proteomes" id="UP001165289"/>
    </source>
</evidence>
<dbReference type="GO" id="GO:0005634">
    <property type="term" value="C:nucleus"/>
    <property type="evidence" value="ECO:0007669"/>
    <property type="project" value="TreeGrafter"/>
</dbReference>
<proteinExistence type="inferred from homology"/>
<organism evidence="8 9">
    <name type="scientific">Oopsacas minuta</name>
    <dbReference type="NCBI Taxonomy" id="111878"/>
    <lineage>
        <taxon>Eukaryota</taxon>
        <taxon>Metazoa</taxon>
        <taxon>Porifera</taxon>
        <taxon>Hexactinellida</taxon>
        <taxon>Hexasterophora</taxon>
        <taxon>Lyssacinosida</taxon>
        <taxon>Leucopsacidae</taxon>
        <taxon>Oopsacas</taxon>
    </lineage>
</organism>
<evidence type="ECO:0000256" key="1">
    <source>
        <dbReference type="ARBA" id="ARBA00001180"/>
    </source>
</evidence>
<dbReference type="PANTHER" id="PTHR12181">
    <property type="entry name" value="LIPIN"/>
    <property type="match status" value="1"/>
</dbReference>
<keyword evidence="5" id="KW-0378">Hydrolase</keyword>
<comment type="caution">
    <text evidence="8">The sequence shown here is derived from an EMBL/GenBank/DDBJ whole genome shotgun (WGS) entry which is preliminary data.</text>
</comment>
<dbReference type="Proteomes" id="UP001165289">
    <property type="component" value="Unassembled WGS sequence"/>
</dbReference>
<evidence type="ECO:0000259" key="7">
    <source>
        <dbReference type="SMART" id="SM00775"/>
    </source>
</evidence>
<feature type="region of interest" description="Disordered" evidence="6">
    <location>
        <begin position="211"/>
        <end position="319"/>
    </location>
</feature>